<dbReference type="PANTHER" id="PTHR33057:SF26">
    <property type="entry name" value="TRANSCRIPTION REPRESSOR OFP13"/>
    <property type="match status" value="1"/>
</dbReference>
<dbReference type="PROSITE" id="PS50600">
    <property type="entry name" value="ULP_PROTEASE"/>
    <property type="match status" value="1"/>
</dbReference>
<dbReference type="PROSITE" id="PS51754">
    <property type="entry name" value="OVATE"/>
    <property type="match status" value="1"/>
</dbReference>
<accession>A0AA35YFY3</accession>
<sequence length="814" mass="93702">MKKNMNLSSSPSPLLNKHKEIRLWPSCKHPKTLSFRATTTDDDSLFIDPKEFLPEAEVELTMPGSYFSNSSEYTTASMSTESETAYFDNNESSVEIIVRGVKSERLFFKPDTTSAILETTQGSGKQRTLVDIDHGGVFPYKESVAMVMESEDPYGDFKKSMEEMMESLDLTDWDCLEELLGWYLRMNGKNNHEFIVEAFVDLVAGISGGDDDSCSDHSIASFTSAASTFSSPISSPLYQVGREKIIEQGKMIWIREMFHKTALEFIKLNKKVIPRILQWKKLIDISWESCMSFIHGYEDVYRHLWMRLTPNNVEHSTIWLIESSPFSNGVQDKQAKRTPKKMARTGVPSPSSTHKMITPIPFAATIMGTYEERLRTIEATIQGLQTCQKMIANDMVQIKKEMSNSFTQIRQELTLMRAIVPCVMDNCENMFVDGDESIDKMEGDEKKHVEEEAKSTHTVVPNKEDEKEAYIKAAMFKDVDKKVVGIHDGSNDECENNKDDKVVMFEDVEKKKDRSVVESTPIVDKGPMYKIPKNVDLNKHKKRPRAYFKSSYMSIPSTSREPLHPPHFKIDALQSEEIFALYDKRDEEALSFTYRSEYVGYPWGIDFWKHIFCHNDPIEERGWLETSHIDMWSLLLLDTKLPDERWTIMPIHFMAFFDEKSLIPFANGSKPPYVDWANVDLVLFPINIINCHWLTGGMDLRTWTLTLYDSSISEVSNEKILEKLLAFKENFNDFLKSIDYWTKTGRESTHMNLNIQFAKGVPQQVNGSDCGVFVCMWLEALSSGKELNIKQDDVAAECMEYRRRMARIIWARRD</sequence>
<evidence type="ECO:0000256" key="3">
    <source>
        <dbReference type="ARBA" id="ARBA00022491"/>
    </source>
</evidence>
<evidence type="ECO:0000259" key="10">
    <source>
        <dbReference type="PROSITE" id="PS50600"/>
    </source>
</evidence>
<dbReference type="Gene3D" id="3.40.395.10">
    <property type="entry name" value="Adenoviral Proteinase, Chain A"/>
    <property type="match status" value="1"/>
</dbReference>
<dbReference type="GO" id="GO:0005634">
    <property type="term" value="C:nucleus"/>
    <property type="evidence" value="ECO:0007669"/>
    <property type="project" value="UniProtKB-SubCell"/>
</dbReference>
<keyword evidence="6" id="KW-0805">Transcription regulation</keyword>
<dbReference type="GO" id="GO:0008234">
    <property type="term" value="F:cysteine-type peptidase activity"/>
    <property type="evidence" value="ECO:0007669"/>
    <property type="project" value="InterPro"/>
</dbReference>
<evidence type="ECO:0000256" key="8">
    <source>
        <dbReference type="ARBA" id="ARBA00023242"/>
    </source>
</evidence>
<dbReference type="SUPFAM" id="SSF54001">
    <property type="entry name" value="Cysteine proteinases"/>
    <property type="match status" value="1"/>
</dbReference>
<evidence type="ECO:0000256" key="5">
    <source>
        <dbReference type="ARBA" id="ARBA00022801"/>
    </source>
</evidence>
<evidence type="ECO:0000259" key="11">
    <source>
        <dbReference type="PROSITE" id="PS51754"/>
    </source>
</evidence>
<dbReference type="AlphaFoldDB" id="A0AA35YFY3"/>
<evidence type="ECO:0008006" key="14">
    <source>
        <dbReference type="Google" id="ProtNLM"/>
    </source>
</evidence>
<dbReference type="Pfam" id="PF02902">
    <property type="entry name" value="Peptidase_C48"/>
    <property type="match status" value="1"/>
</dbReference>
<dbReference type="GO" id="GO:0045892">
    <property type="term" value="P:negative regulation of DNA-templated transcription"/>
    <property type="evidence" value="ECO:0007669"/>
    <property type="project" value="InterPro"/>
</dbReference>
<dbReference type="InterPro" id="IPR038765">
    <property type="entry name" value="Papain-like_cys_pep_sf"/>
</dbReference>
<feature type="domain" description="OVATE" evidence="11">
    <location>
        <begin position="146"/>
        <end position="205"/>
    </location>
</feature>
<dbReference type="Proteomes" id="UP001177003">
    <property type="component" value="Chromosome 2"/>
</dbReference>
<comment type="similarity">
    <text evidence="2">Belongs to the peptidase C48 family.</text>
</comment>
<organism evidence="12 13">
    <name type="scientific">Lactuca saligna</name>
    <name type="common">Willowleaf lettuce</name>
    <dbReference type="NCBI Taxonomy" id="75948"/>
    <lineage>
        <taxon>Eukaryota</taxon>
        <taxon>Viridiplantae</taxon>
        <taxon>Streptophyta</taxon>
        <taxon>Embryophyta</taxon>
        <taxon>Tracheophyta</taxon>
        <taxon>Spermatophyta</taxon>
        <taxon>Magnoliopsida</taxon>
        <taxon>eudicotyledons</taxon>
        <taxon>Gunneridae</taxon>
        <taxon>Pentapetalae</taxon>
        <taxon>asterids</taxon>
        <taxon>campanulids</taxon>
        <taxon>Asterales</taxon>
        <taxon>Asteraceae</taxon>
        <taxon>Cichorioideae</taxon>
        <taxon>Cichorieae</taxon>
        <taxon>Lactucinae</taxon>
        <taxon>Lactuca</taxon>
    </lineage>
</organism>
<keyword evidence="7" id="KW-0804">Transcription</keyword>
<keyword evidence="4" id="KW-0645">Protease</keyword>
<evidence type="ECO:0000313" key="12">
    <source>
        <dbReference type="EMBL" id="CAI9273199.1"/>
    </source>
</evidence>
<name>A0AA35YFY3_LACSI</name>
<evidence type="ECO:0000256" key="1">
    <source>
        <dbReference type="ARBA" id="ARBA00004123"/>
    </source>
</evidence>
<feature type="domain" description="Ubiquitin-like protease family profile" evidence="10">
    <location>
        <begin position="571"/>
        <end position="781"/>
    </location>
</feature>
<reference evidence="12" key="1">
    <citation type="submission" date="2023-04" db="EMBL/GenBank/DDBJ databases">
        <authorList>
            <person name="Vijverberg K."/>
            <person name="Xiong W."/>
            <person name="Schranz E."/>
        </authorList>
    </citation>
    <scope>NUCLEOTIDE SEQUENCE</scope>
</reference>
<evidence type="ECO:0000256" key="7">
    <source>
        <dbReference type="ARBA" id="ARBA00023163"/>
    </source>
</evidence>
<keyword evidence="5" id="KW-0378">Hydrolase</keyword>
<evidence type="ECO:0000256" key="2">
    <source>
        <dbReference type="ARBA" id="ARBA00005234"/>
    </source>
</evidence>
<dbReference type="EMBL" id="OX465078">
    <property type="protein sequence ID" value="CAI9273199.1"/>
    <property type="molecule type" value="Genomic_DNA"/>
</dbReference>
<gene>
    <name evidence="12" type="ORF">LSALG_LOCUS13362</name>
</gene>
<feature type="region of interest" description="Disordered" evidence="9">
    <location>
        <begin position="330"/>
        <end position="354"/>
    </location>
</feature>
<evidence type="ECO:0000256" key="9">
    <source>
        <dbReference type="SAM" id="MobiDB-lite"/>
    </source>
</evidence>
<evidence type="ECO:0000313" key="13">
    <source>
        <dbReference type="Proteomes" id="UP001177003"/>
    </source>
</evidence>
<dbReference type="InterPro" id="IPR038933">
    <property type="entry name" value="Ovate"/>
</dbReference>
<dbReference type="Pfam" id="PF04844">
    <property type="entry name" value="Ovate"/>
    <property type="match status" value="1"/>
</dbReference>
<comment type="subcellular location">
    <subcellularLocation>
        <location evidence="1">Nucleus</location>
    </subcellularLocation>
</comment>
<keyword evidence="3" id="KW-0678">Repressor</keyword>
<protein>
    <recommendedName>
        <fullName evidence="14">Transcription repressor</fullName>
    </recommendedName>
</protein>
<dbReference type="PANTHER" id="PTHR33057">
    <property type="entry name" value="TRANSCRIPTION REPRESSOR OFP7-RELATED"/>
    <property type="match status" value="1"/>
</dbReference>
<dbReference type="InterPro" id="IPR006458">
    <property type="entry name" value="Ovate_C"/>
</dbReference>
<keyword evidence="13" id="KW-1185">Reference proteome</keyword>
<proteinExistence type="inferred from homology"/>
<dbReference type="NCBIfam" id="TIGR01568">
    <property type="entry name" value="A_thal_3678"/>
    <property type="match status" value="1"/>
</dbReference>
<keyword evidence="8" id="KW-0539">Nucleus</keyword>
<dbReference type="InterPro" id="IPR003653">
    <property type="entry name" value="Peptidase_C48_C"/>
</dbReference>
<dbReference type="GO" id="GO:0006508">
    <property type="term" value="P:proteolysis"/>
    <property type="evidence" value="ECO:0007669"/>
    <property type="project" value="UniProtKB-KW"/>
</dbReference>
<evidence type="ECO:0000256" key="4">
    <source>
        <dbReference type="ARBA" id="ARBA00022670"/>
    </source>
</evidence>
<evidence type="ECO:0000256" key="6">
    <source>
        <dbReference type="ARBA" id="ARBA00023015"/>
    </source>
</evidence>